<protein>
    <submittedName>
        <fullName evidence="14">FMRFamide-activated amiloride-sensitive sodium channel</fullName>
    </submittedName>
</protein>
<keyword evidence="7 11" id="KW-0406">Ion transport</keyword>
<accession>A0A8E0RND7</accession>
<evidence type="ECO:0000256" key="10">
    <source>
        <dbReference type="ARBA" id="ARBA00023303"/>
    </source>
</evidence>
<dbReference type="PANTHER" id="PTHR11690">
    <property type="entry name" value="AMILORIDE-SENSITIVE SODIUM CHANNEL-RELATED"/>
    <property type="match status" value="1"/>
</dbReference>
<dbReference type="GO" id="GO:0005886">
    <property type="term" value="C:plasma membrane"/>
    <property type="evidence" value="ECO:0007669"/>
    <property type="project" value="TreeGrafter"/>
</dbReference>
<organism evidence="14 15">
    <name type="scientific">Fasciolopsis buskii</name>
    <dbReference type="NCBI Taxonomy" id="27845"/>
    <lineage>
        <taxon>Eukaryota</taxon>
        <taxon>Metazoa</taxon>
        <taxon>Spiralia</taxon>
        <taxon>Lophotrochozoa</taxon>
        <taxon>Platyhelminthes</taxon>
        <taxon>Trematoda</taxon>
        <taxon>Digenea</taxon>
        <taxon>Plagiorchiida</taxon>
        <taxon>Echinostomata</taxon>
        <taxon>Echinostomatoidea</taxon>
        <taxon>Fasciolidae</taxon>
        <taxon>Fasciolopsis</taxon>
    </lineage>
</organism>
<comment type="similarity">
    <text evidence="11">Belongs to the amiloride-sensitive sodium channel (TC 1.A.6) family.</text>
</comment>
<dbReference type="PANTHER" id="PTHR11690:SF248">
    <property type="entry name" value="PICKPOCKET 17, ISOFORM A"/>
    <property type="match status" value="1"/>
</dbReference>
<keyword evidence="9 11" id="KW-0739">Sodium transport</keyword>
<dbReference type="AlphaFoldDB" id="A0A8E0RND7"/>
<keyword evidence="2 11" id="KW-0813">Transport</keyword>
<comment type="caution">
    <text evidence="14">The sequence shown here is derived from an EMBL/GenBank/DDBJ whole genome shotgun (WGS) entry which is preliminary data.</text>
</comment>
<evidence type="ECO:0000313" key="15">
    <source>
        <dbReference type="Proteomes" id="UP000728185"/>
    </source>
</evidence>
<dbReference type="Gene3D" id="2.60.470.10">
    <property type="entry name" value="Acid-sensing ion channels like domains"/>
    <property type="match status" value="1"/>
</dbReference>
<evidence type="ECO:0000313" key="14">
    <source>
        <dbReference type="EMBL" id="KAA0183729.1"/>
    </source>
</evidence>
<evidence type="ECO:0000256" key="3">
    <source>
        <dbReference type="ARBA" id="ARBA00022461"/>
    </source>
</evidence>
<evidence type="ECO:0000256" key="7">
    <source>
        <dbReference type="ARBA" id="ARBA00023065"/>
    </source>
</evidence>
<keyword evidence="5 13" id="KW-1133">Transmembrane helix</keyword>
<dbReference type="Pfam" id="PF00858">
    <property type="entry name" value="ASC"/>
    <property type="match status" value="1"/>
</dbReference>
<keyword evidence="3 11" id="KW-0894">Sodium channel</keyword>
<feature type="region of interest" description="Disordered" evidence="12">
    <location>
        <begin position="1"/>
        <end position="35"/>
    </location>
</feature>
<dbReference type="OrthoDB" id="6236903at2759"/>
<evidence type="ECO:0000256" key="2">
    <source>
        <dbReference type="ARBA" id="ARBA00022448"/>
    </source>
</evidence>
<dbReference type="GO" id="GO:0015280">
    <property type="term" value="F:ligand-gated sodium channel activity"/>
    <property type="evidence" value="ECO:0007669"/>
    <property type="project" value="TreeGrafter"/>
</dbReference>
<keyword evidence="10 11" id="KW-0407">Ion channel</keyword>
<reference evidence="14" key="1">
    <citation type="submission" date="2019-05" db="EMBL/GenBank/DDBJ databases">
        <title>Annotation for the trematode Fasciolopsis buski.</title>
        <authorList>
            <person name="Choi Y.-J."/>
        </authorList>
    </citation>
    <scope>NUCLEOTIDE SEQUENCE</scope>
    <source>
        <strain evidence="14">HT</strain>
        <tissue evidence="14">Whole worm</tissue>
    </source>
</reference>
<evidence type="ECO:0000256" key="12">
    <source>
        <dbReference type="SAM" id="MobiDB-lite"/>
    </source>
</evidence>
<proteinExistence type="inferred from homology"/>
<dbReference type="Proteomes" id="UP000728185">
    <property type="component" value="Unassembled WGS sequence"/>
</dbReference>
<feature type="compositionally biased region" description="Basic and acidic residues" evidence="12">
    <location>
        <begin position="1"/>
        <end position="17"/>
    </location>
</feature>
<sequence>MVRKRPTEDWSEEKNTGNRETASQPDYLLTASSAGNDHTEILLTNTKNKPTESNCTDTSQDVHMYSEKHSNPAVNNAQLAYANHLLLSDAGTLEDSKTGAEDKTDTDMQPLLAQIRGQFRQFCETTSLRGVPRIVNTRDSKRRILWVVFVVVFFVGCITCLTFIINQYLEFDVIHQPKKLSDSPRPFPSVTLCNLRPFTTRDIRKLKAAGVVPVDMYFENLKRMIFQLKSETRKHMTMLWTFAAYLSNLPHTVNRDELGHSLSDIVKRCSILYKSGSLTRGTECTKSGFWEKTEDRVFHNCYTYTVFENRMNTTVNMEMVLYLDNLVEQTDCFDCQDRVMASQLTGARLLLHPRASYPRVAEDGINLMPGTLTDIRFSVNEWSMMEPPHGRCSKITPDVISFNRVNYSYSEEACGQATQQERIAQQCNCLTQDLPVPTHLMNRGLRKCQDFKFPATYAVLQDLNLTNQLYFNDTVTENYVRFAGCSAKTGTELDSQNIGCRPACLRYTYKPSITAAQWPTKTFLTWFVTKFLNEKNRTVTDTATNLSETERISQRERFDELHILLAPYREISQLTKSGHLDEAIEKLMQLQIVERNFLSIVISRPNFDLERIEEKAVVSLTSLFSQIGGLLSIWVGLTFVCIVELVELVLNVLDTILLYRQRKKLTKR</sequence>
<evidence type="ECO:0000256" key="13">
    <source>
        <dbReference type="SAM" id="Phobius"/>
    </source>
</evidence>
<evidence type="ECO:0000256" key="6">
    <source>
        <dbReference type="ARBA" id="ARBA00023053"/>
    </source>
</evidence>
<dbReference type="EMBL" id="LUCM01011606">
    <property type="protein sequence ID" value="KAA0183729.1"/>
    <property type="molecule type" value="Genomic_DNA"/>
</dbReference>
<evidence type="ECO:0000256" key="4">
    <source>
        <dbReference type="ARBA" id="ARBA00022692"/>
    </source>
</evidence>
<feature type="transmembrane region" description="Helical" evidence="13">
    <location>
        <begin position="144"/>
        <end position="169"/>
    </location>
</feature>
<gene>
    <name evidence="14" type="ORF">FBUS_02647</name>
</gene>
<evidence type="ECO:0000256" key="5">
    <source>
        <dbReference type="ARBA" id="ARBA00022989"/>
    </source>
</evidence>
<evidence type="ECO:0000256" key="8">
    <source>
        <dbReference type="ARBA" id="ARBA00023136"/>
    </source>
</evidence>
<evidence type="ECO:0000256" key="1">
    <source>
        <dbReference type="ARBA" id="ARBA00004141"/>
    </source>
</evidence>
<name>A0A8E0RND7_9TREM</name>
<keyword evidence="15" id="KW-1185">Reference proteome</keyword>
<keyword evidence="4 11" id="KW-0812">Transmembrane</keyword>
<dbReference type="InterPro" id="IPR001873">
    <property type="entry name" value="ENaC"/>
</dbReference>
<evidence type="ECO:0000256" key="9">
    <source>
        <dbReference type="ARBA" id="ARBA00023201"/>
    </source>
</evidence>
<comment type="subcellular location">
    <subcellularLocation>
        <location evidence="1">Membrane</location>
        <topology evidence="1">Multi-pass membrane protein</topology>
    </subcellularLocation>
</comment>
<keyword evidence="6" id="KW-0915">Sodium</keyword>
<feature type="transmembrane region" description="Helical" evidence="13">
    <location>
        <begin position="631"/>
        <end position="659"/>
    </location>
</feature>
<keyword evidence="8 13" id="KW-0472">Membrane</keyword>
<dbReference type="PRINTS" id="PR01078">
    <property type="entry name" value="AMINACHANNEL"/>
</dbReference>
<evidence type="ECO:0000256" key="11">
    <source>
        <dbReference type="RuleBase" id="RU000679"/>
    </source>
</evidence>
<dbReference type="Gene3D" id="1.10.287.770">
    <property type="entry name" value="YojJ-like"/>
    <property type="match status" value="1"/>
</dbReference>
<feature type="compositionally biased region" description="Polar residues" evidence="12">
    <location>
        <begin position="18"/>
        <end position="35"/>
    </location>
</feature>